<gene>
    <name evidence="8" type="primary">LOC104779659</name>
</gene>
<dbReference type="Pfam" id="PF04577">
    <property type="entry name" value="Glyco_transf_61"/>
    <property type="match status" value="1"/>
</dbReference>
<evidence type="ECO:0000256" key="1">
    <source>
        <dbReference type="ARBA" id="ARBA00004323"/>
    </source>
</evidence>
<keyword evidence="7" id="KW-1185">Reference proteome</keyword>
<dbReference type="PANTHER" id="PTHR20961">
    <property type="entry name" value="GLYCOSYLTRANSFERASE"/>
    <property type="match status" value="1"/>
</dbReference>
<keyword evidence="4" id="KW-0325">Glycoprotein</keyword>
<name>A0ABM0YKE1_CAMSA</name>
<dbReference type="InterPro" id="IPR007657">
    <property type="entry name" value="Glycosyltransferase_61"/>
</dbReference>
<feature type="domain" description="Glycosyltransferase 61 catalytic" evidence="6">
    <location>
        <begin position="252"/>
        <end position="361"/>
    </location>
</feature>
<dbReference type="PANTHER" id="PTHR20961:SF98">
    <property type="entry name" value="GLYCOSYLTRANSFERASE"/>
    <property type="match status" value="1"/>
</dbReference>
<evidence type="ECO:0000313" key="7">
    <source>
        <dbReference type="Proteomes" id="UP000694864"/>
    </source>
</evidence>
<reference evidence="8" key="2">
    <citation type="submission" date="2025-08" db="UniProtKB">
        <authorList>
            <consortium name="RefSeq"/>
        </authorList>
    </citation>
    <scope>IDENTIFICATION</scope>
    <source>
        <tissue evidence="8">Leaf</tissue>
    </source>
</reference>
<protein>
    <submittedName>
        <fullName evidence="8">Uncharacterized protein LOC104779659 isoform X1</fullName>
    </submittedName>
</protein>
<dbReference type="GeneID" id="104779659"/>
<sequence>MVKKNTSKSYSMAAVALVIVVVMYVVLSSVFDHQLFRSSSLSQVSFVGTIQQTWESTRIKQTPQEMTSSATITCDRSHTSYDLCSINGSCSLDPKTGTLTLLLDPTFARSTPPLVQEIRPYPRKAEKWIMRRIRELTLTSSRTMDHTRSCDITHDSPAIVFSAGGYTGSVYHDFIDGFIPLFITANTVYPDRDFVVVVVNSKEWWMSKYMDILGAFTKHKTILLDKENVATTHCFTSATVGLISHGPMTVDPTRIPNSKSLVDLHNLLDKAFNPNLSFLKISKPRLILVSRYGNVGRVILNEREIKEMLEDVGFEVILFRPSKTTSLREAYKLIKSSHGMVGVHGAALTHFLFLRPGSVFVQVIPVGLGWVAKTCFESPAKAMKLEYTEYGVNVGESSLVEKYNKDDLVLKDPIAYRGKDWNVTKMNVYLKEQDVRLDVNRFRRHMNEAYEKAKLFMDING</sequence>
<proteinExistence type="predicted"/>
<keyword evidence="3" id="KW-0808">Transferase</keyword>
<keyword evidence="5" id="KW-0812">Transmembrane</keyword>
<evidence type="ECO:0000256" key="2">
    <source>
        <dbReference type="ARBA" id="ARBA00022676"/>
    </source>
</evidence>
<evidence type="ECO:0000313" key="8">
    <source>
        <dbReference type="RefSeq" id="XP_010502349.1"/>
    </source>
</evidence>
<reference evidence="7" key="1">
    <citation type="journal article" date="2014" name="Nat. Commun.">
        <title>The emerging biofuel crop Camelina sativa retains a highly undifferentiated hexaploid genome structure.</title>
        <authorList>
            <person name="Kagale S."/>
            <person name="Koh C."/>
            <person name="Nixon J."/>
            <person name="Bollina V."/>
            <person name="Clarke W.E."/>
            <person name="Tuteja R."/>
            <person name="Spillane C."/>
            <person name="Robinson S.J."/>
            <person name="Links M.G."/>
            <person name="Clarke C."/>
            <person name="Higgins E.E."/>
            <person name="Huebert T."/>
            <person name="Sharpe A.G."/>
            <person name="Parkin I.A."/>
        </authorList>
    </citation>
    <scope>NUCLEOTIDE SEQUENCE [LARGE SCALE GENOMIC DNA]</scope>
    <source>
        <strain evidence="7">cv. DH55</strain>
    </source>
</reference>
<evidence type="ECO:0000256" key="4">
    <source>
        <dbReference type="ARBA" id="ARBA00023180"/>
    </source>
</evidence>
<evidence type="ECO:0000256" key="5">
    <source>
        <dbReference type="SAM" id="Phobius"/>
    </source>
</evidence>
<dbReference type="RefSeq" id="XP_010502349.1">
    <property type="nucleotide sequence ID" value="XM_010504047.1"/>
</dbReference>
<feature type="transmembrane region" description="Helical" evidence="5">
    <location>
        <begin position="12"/>
        <end position="31"/>
    </location>
</feature>
<keyword evidence="2" id="KW-0328">Glycosyltransferase</keyword>
<organism evidence="7 8">
    <name type="scientific">Camelina sativa</name>
    <name type="common">False flax</name>
    <name type="synonym">Myagrum sativum</name>
    <dbReference type="NCBI Taxonomy" id="90675"/>
    <lineage>
        <taxon>Eukaryota</taxon>
        <taxon>Viridiplantae</taxon>
        <taxon>Streptophyta</taxon>
        <taxon>Embryophyta</taxon>
        <taxon>Tracheophyta</taxon>
        <taxon>Spermatophyta</taxon>
        <taxon>Magnoliopsida</taxon>
        <taxon>eudicotyledons</taxon>
        <taxon>Gunneridae</taxon>
        <taxon>Pentapetalae</taxon>
        <taxon>rosids</taxon>
        <taxon>malvids</taxon>
        <taxon>Brassicales</taxon>
        <taxon>Brassicaceae</taxon>
        <taxon>Camelineae</taxon>
        <taxon>Camelina</taxon>
    </lineage>
</organism>
<comment type="subcellular location">
    <subcellularLocation>
        <location evidence="1">Golgi apparatus membrane</location>
        <topology evidence="1">Single-pass type II membrane protein</topology>
    </subcellularLocation>
</comment>
<evidence type="ECO:0000256" key="3">
    <source>
        <dbReference type="ARBA" id="ARBA00022679"/>
    </source>
</evidence>
<evidence type="ECO:0000259" key="6">
    <source>
        <dbReference type="Pfam" id="PF04577"/>
    </source>
</evidence>
<accession>A0ABM0YKE1</accession>
<keyword evidence="5" id="KW-0472">Membrane</keyword>
<keyword evidence="5" id="KW-1133">Transmembrane helix</keyword>
<dbReference type="InterPro" id="IPR049625">
    <property type="entry name" value="Glyco_transf_61_cat"/>
</dbReference>
<dbReference type="Proteomes" id="UP000694864">
    <property type="component" value="Chromosome 4"/>
</dbReference>